<dbReference type="Pfam" id="PF11760">
    <property type="entry name" value="CbiG_N"/>
    <property type="match status" value="1"/>
</dbReference>
<feature type="domain" description="Cobalamin biosynthesis central region" evidence="10">
    <location>
        <begin position="434"/>
        <end position="530"/>
    </location>
</feature>
<dbReference type="UniPathway" id="UPA00148"/>
<dbReference type="InterPro" id="IPR035996">
    <property type="entry name" value="4pyrrol_Methylase_sf"/>
</dbReference>
<accession>A0A7C1FF56</accession>
<feature type="domain" description="CobE/GbiG C-terminal" evidence="8">
    <location>
        <begin position="533"/>
        <end position="650"/>
    </location>
</feature>
<dbReference type="Pfam" id="PF01890">
    <property type="entry name" value="CbiG_C"/>
    <property type="match status" value="1"/>
</dbReference>
<evidence type="ECO:0000259" key="9">
    <source>
        <dbReference type="Pfam" id="PF11760"/>
    </source>
</evidence>
<feature type="region of interest" description="Disordered" evidence="6">
    <location>
        <begin position="316"/>
        <end position="337"/>
    </location>
</feature>
<evidence type="ECO:0000256" key="2">
    <source>
        <dbReference type="ARBA" id="ARBA00005879"/>
    </source>
</evidence>
<dbReference type="InterPro" id="IPR021744">
    <property type="entry name" value="CbiG_N"/>
</dbReference>
<dbReference type="CDD" id="cd11641">
    <property type="entry name" value="Precorrin-4_C11-MT"/>
    <property type="match status" value="1"/>
</dbReference>
<dbReference type="Gene3D" id="3.30.420.180">
    <property type="entry name" value="CobE/GbiG C-terminal domain"/>
    <property type="match status" value="1"/>
</dbReference>
<dbReference type="InterPro" id="IPR006362">
    <property type="entry name" value="Cbl_synth_CobM/CibF"/>
</dbReference>
<evidence type="ECO:0000256" key="4">
    <source>
        <dbReference type="ARBA" id="ARBA00022679"/>
    </source>
</evidence>
<evidence type="ECO:0000259" key="10">
    <source>
        <dbReference type="Pfam" id="PF11761"/>
    </source>
</evidence>
<dbReference type="AlphaFoldDB" id="A0A7C1FF56"/>
<dbReference type="SUPFAM" id="SSF159664">
    <property type="entry name" value="CobE/GbiG C-terminal domain-like"/>
    <property type="match status" value="1"/>
</dbReference>
<comment type="caution">
    <text evidence="11">The sequence shown here is derived from an EMBL/GenBank/DDBJ whole genome shotgun (WGS) entry which is preliminary data.</text>
</comment>
<dbReference type="SUPFAM" id="SSF159672">
    <property type="entry name" value="CbiG N-terminal domain-like"/>
    <property type="match status" value="1"/>
</dbReference>
<dbReference type="PANTHER" id="PTHR47036:SF1">
    <property type="entry name" value="COBALT-FACTOR III C(17)-METHYLTRANSFERASE-RELATED"/>
    <property type="match status" value="1"/>
</dbReference>
<dbReference type="InterPro" id="IPR000878">
    <property type="entry name" value="4pyrrol_Mease"/>
</dbReference>
<dbReference type="PANTHER" id="PTHR47036">
    <property type="entry name" value="COBALT-FACTOR III C(17)-METHYLTRANSFERASE-RELATED"/>
    <property type="match status" value="1"/>
</dbReference>
<dbReference type="PROSITE" id="PS00839">
    <property type="entry name" value="SUMT_1"/>
    <property type="match status" value="1"/>
</dbReference>
<dbReference type="GO" id="GO:0046026">
    <property type="term" value="F:precorrin-4 C11-methyltransferase activity"/>
    <property type="evidence" value="ECO:0007669"/>
    <property type="project" value="UniProtKB-EC"/>
</dbReference>
<protein>
    <submittedName>
        <fullName evidence="11">Precorrin-4 C(11)-methyltransferase</fullName>
        <ecNumber evidence="11">2.1.1.133</ecNumber>
    </submittedName>
</protein>
<name>A0A7C1FF56_9CHLR</name>
<feature type="domain" description="Cobalamin synthesis G N-terminal" evidence="9">
    <location>
        <begin position="350"/>
        <end position="429"/>
    </location>
</feature>
<keyword evidence="5" id="KW-0949">S-adenosyl-L-methionine</keyword>
<feature type="domain" description="Tetrapyrrole methylase" evidence="7">
    <location>
        <begin position="8"/>
        <end position="216"/>
    </location>
</feature>
<reference evidence="11" key="1">
    <citation type="journal article" date="2020" name="mSystems">
        <title>Genome- and Community-Level Interaction Insights into Carbon Utilization and Element Cycling Functions of Hydrothermarchaeota in Hydrothermal Sediment.</title>
        <authorList>
            <person name="Zhou Z."/>
            <person name="Liu Y."/>
            <person name="Xu W."/>
            <person name="Pan J."/>
            <person name="Luo Z.H."/>
            <person name="Li M."/>
        </authorList>
    </citation>
    <scope>NUCLEOTIDE SEQUENCE [LARGE SCALE GENOMIC DNA]</scope>
    <source>
        <strain evidence="11">SpSt-289</strain>
    </source>
</reference>
<dbReference type="Pfam" id="PF00590">
    <property type="entry name" value="TP_methylase"/>
    <property type="match status" value="1"/>
</dbReference>
<dbReference type="InterPro" id="IPR014776">
    <property type="entry name" value="4pyrrole_Mease_sub2"/>
</dbReference>
<dbReference type="Gene3D" id="3.40.1010.10">
    <property type="entry name" value="Cobalt-precorrin-4 Transmethylase, Domain 1"/>
    <property type="match status" value="1"/>
</dbReference>
<dbReference type="Gene3D" id="3.40.50.11220">
    <property type="match status" value="1"/>
</dbReference>
<dbReference type="InterPro" id="IPR003043">
    <property type="entry name" value="Uropor_MeTrfase_CS"/>
</dbReference>
<organism evidence="11">
    <name type="scientific">Caldilinea aerophila</name>
    <dbReference type="NCBI Taxonomy" id="133453"/>
    <lineage>
        <taxon>Bacteria</taxon>
        <taxon>Bacillati</taxon>
        <taxon>Chloroflexota</taxon>
        <taxon>Caldilineae</taxon>
        <taxon>Caldilineales</taxon>
        <taxon>Caldilineaceae</taxon>
        <taxon>Caldilinea</taxon>
    </lineage>
</organism>
<comment type="similarity">
    <text evidence="2">Belongs to the precorrin methyltransferase family.</text>
</comment>
<evidence type="ECO:0000256" key="6">
    <source>
        <dbReference type="SAM" id="MobiDB-lite"/>
    </source>
</evidence>
<dbReference type="Pfam" id="PF11761">
    <property type="entry name" value="CbiG_mid"/>
    <property type="match status" value="1"/>
</dbReference>
<dbReference type="EMBL" id="DSMG01000018">
    <property type="protein sequence ID" value="HDX30156.1"/>
    <property type="molecule type" value="Genomic_DNA"/>
</dbReference>
<dbReference type="Gene3D" id="3.30.950.10">
    <property type="entry name" value="Methyltransferase, Cobalt-precorrin-4 Transmethylase, Domain 2"/>
    <property type="match status" value="1"/>
</dbReference>
<evidence type="ECO:0000256" key="5">
    <source>
        <dbReference type="ARBA" id="ARBA00022691"/>
    </source>
</evidence>
<dbReference type="InterPro" id="IPR051810">
    <property type="entry name" value="Precorrin_MeTrfase"/>
</dbReference>
<evidence type="ECO:0000256" key="1">
    <source>
        <dbReference type="ARBA" id="ARBA00004953"/>
    </source>
</evidence>
<comment type="pathway">
    <text evidence="1">Cofactor biosynthesis; adenosylcobalamin biosynthesis.</text>
</comment>
<dbReference type="EC" id="2.1.1.133" evidence="11"/>
<dbReference type="GO" id="GO:0032259">
    <property type="term" value="P:methylation"/>
    <property type="evidence" value="ECO:0007669"/>
    <property type="project" value="UniProtKB-KW"/>
</dbReference>
<sequence>MTQAKAGTVYFIGAGPGAADLITVRGRNLIAQADLVLYADSLVAPEAVAAAARPDARLIGSAALHLDEIMALLIEAAGRGEVVARVHSGDPSIYGAIHEQMVRLEEAGIPYEIVPGVASTFAAAARLGVELTVPNLVQTVILTRAAGRVPMPPKEQLRDLAAHGATLAIHLGVTRIRQVVEELLAGGAYSPATPVAVVHRVTWPDESYVLGTLADIADKVRAAGYTRQALILVTPALDPALRHDDGRAVSHLYDQHYTHRFRKAAQPSPEGERPLSLQAGGDVNAAARNAGPICIAVTRRGTELAQRLAAQIQGEAAAPARLHTPSQDTSHDTSSLAPLPRYADSALAEVRRRWSERRPLILIMATGIAVRAVAPLLGEKQNDPAVLCLDEQGRFVIPLLGGHQAEANRLAKQIAALTGGTAVITTASDGQGKPALDRLAERLGWRIDPESALTHTMARLVNDDLIGLWIDPRTPIAEAERLRSELADCNNVEEIPDPEALKASDYTAGILATPARVEAQVAAKSLIYRPPTLVAGIGCRRGAALEALEQALRIAFQEAGLSLYSLAALATAEPKADESGLRQLADALQTPLHVIPTSRLQQLHPASFTASAAQEKLGLPGVAEPCAVLAANGPLLAPKRRFEQCTVAIALRNQEKAEEENA</sequence>
<dbReference type="NCBIfam" id="TIGR01465">
    <property type="entry name" value="cobM_cbiF"/>
    <property type="match status" value="1"/>
</dbReference>
<dbReference type="InterPro" id="IPR002750">
    <property type="entry name" value="CobE/GbiG_C"/>
</dbReference>
<dbReference type="InterPro" id="IPR021745">
    <property type="entry name" value="CbiG_mid"/>
</dbReference>
<dbReference type="SUPFAM" id="SSF53790">
    <property type="entry name" value="Tetrapyrrole methylase"/>
    <property type="match status" value="1"/>
</dbReference>
<dbReference type="InterPro" id="IPR038029">
    <property type="entry name" value="GbiG_N_sf"/>
</dbReference>
<proteinExistence type="inferred from homology"/>
<evidence type="ECO:0000259" key="7">
    <source>
        <dbReference type="Pfam" id="PF00590"/>
    </source>
</evidence>
<dbReference type="InterPro" id="IPR036518">
    <property type="entry name" value="CobE/GbiG_C_sf"/>
</dbReference>
<evidence type="ECO:0000313" key="11">
    <source>
        <dbReference type="EMBL" id="HDX30156.1"/>
    </source>
</evidence>
<dbReference type="GO" id="GO:0009236">
    <property type="term" value="P:cobalamin biosynthetic process"/>
    <property type="evidence" value="ECO:0007669"/>
    <property type="project" value="UniProtKB-UniPathway"/>
</dbReference>
<keyword evidence="3 11" id="KW-0489">Methyltransferase</keyword>
<keyword evidence="4 11" id="KW-0808">Transferase</keyword>
<gene>
    <name evidence="11" type="primary">cobM</name>
    <name evidence="11" type="ORF">ENQ20_01530</name>
</gene>
<evidence type="ECO:0000256" key="3">
    <source>
        <dbReference type="ARBA" id="ARBA00022603"/>
    </source>
</evidence>
<dbReference type="InterPro" id="IPR014777">
    <property type="entry name" value="4pyrrole_Mease_sub1"/>
</dbReference>
<evidence type="ECO:0000259" key="8">
    <source>
        <dbReference type="Pfam" id="PF01890"/>
    </source>
</evidence>
<feature type="compositionally biased region" description="Polar residues" evidence="6">
    <location>
        <begin position="324"/>
        <end position="336"/>
    </location>
</feature>